<keyword evidence="2" id="KW-1185">Reference proteome</keyword>
<gene>
    <name evidence="1" type="ORF">AWN90_09130</name>
</gene>
<evidence type="ECO:0000313" key="2">
    <source>
        <dbReference type="Proteomes" id="UP000076512"/>
    </source>
</evidence>
<dbReference type="EMBL" id="LWGR01000021">
    <property type="protein sequence ID" value="KZM68094.1"/>
    <property type="molecule type" value="Genomic_DNA"/>
</dbReference>
<reference evidence="1" key="1">
    <citation type="submission" date="2016-04" db="EMBL/GenBank/DDBJ databases">
        <authorList>
            <person name="Evans L.H."/>
            <person name="Alamgir A."/>
            <person name="Owens N."/>
            <person name="Weber N.D."/>
            <person name="Virtaneva K."/>
            <person name="Barbian K."/>
            <person name="Babar A."/>
            <person name="Rosenke K."/>
        </authorList>
    </citation>
    <scope>NUCLEOTIDE SEQUENCE [LARGE SCALE GENOMIC DNA]</scope>
    <source>
        <strain evidence="1">IFM 0406</strain>
    </source>
</reference>
<name>A0A164H093_9NOCA</name>
<dbReference type="STRING" id="455432.AWN90_09130"/>
<accession>A0A164H093</accession>
<dbReference type="Proteomes" id="UP000076512">
    <property type="component" value="Unassembled WGS sequence"/>
</dbReference>
<comment type="caution">
    <text evidence="1">The sequence shown here is derived from an EMBL/GenBank/DDBJ whole genome shotgun (WGS) entry which is preliminary data.</text>
</comment>
<proteinExistence type="predicted"/>
<evidence type="ECO:0000313" key="1">
    <source>
        <dbReference type="EMBL" id="KZM68094.1"/>
    </source>
</evidence>
<protein>
    <submittedName>
        <fullName evidence="1">Uncharacterized protein</fullName>
    </submittedName>
</protein>
<dbReference type="AlphaFoldDB" id="A0A164H093"/>
<sequence length="172" mass="18224">MLIGAAFTLLSGIVIGWVLRDVWAVRGIRRRATASQVRPVSERGLVDVSTAEIGCGAAPLGRSLRLVHSDNKYIEAVKGPHVMGRHSNRTAHQSGRNRVTVAAVRAKAVGAARTSSAIVLNSSPAEVVSAVPMTKWIVPGTGSDVTRTRFGRDIDTLNATGEGMSRDESSPE</sequence>
<organism evidence="1 2">
    <name type="scientific">Nocardia terpenica</name>
    <dbReference type="NCBI Taxonomy" id="455432"/>
    <lineage>
        <taxon>Bacteria</taxon>
        <taxon>Bacillati</taxon>
        <taxon>Actinomycetota</taxon>
        <taxon>Actinomycetes</taxon>
        <taxon>Mycobacteriales</taxon>
        <taxon>Nocardiaceae</taxon>
        <taxon>Nocardia</taxon>
    </lineage>
</organism>